<keyword evidence="1" id="KW-0472">Membrane</keyword>
<protein>
    <submittedName>
        <fullName evidence="2">Uncharacterized protein</fullName>
    </submittedName>
</protein>
<evidence type="ECO:0000256" key="1">
    <source>
        <dbReference type="SAM" id="Phobius"/>
    </source>
</evidence>
<dbReference type="AlphaFoldDB" id="A0A6C0J379"/>
<evidence type="ECO:0000313" key="2">
    <source>
        <dbReference type="EMBL" id="QHU00092.1"/>
    </source>
</evidence>
<proteinExistence type="predicted"/>
<organism evidence="2">
    <name type="scientific">viral metagenome</name>
    <dbReference type="NCBI Taxonomy" id="1070528"/>
    <lineage>
        <taxon>unclassified sequences</taxon>
        <taxon>metagenomes</taxon>
        <taxon>organismal metagenomes</taxon>
    </lineage>
</organism>
<accession>A0A6C0J379</accession>
<sequence length="167" mass="19609">MINYTSLEEAWGLEDVNVQKNKEENNIIKSKNEELVDNTVNIVKDAFQNELNELNKCDAIDHILSCDKCLDKLKQTLKIEQKIIIEKPINKNIKNKLFLNNIEGFNFKIPYNKHLVLYITIIGILILSILLVHSYRRPVRMNTNHKKFYIFPEDIDKLKSLIDIARN</sequence>
<feature type="transmembrane region" description="Helical" evidence="1">
    <location>
        <begin position="115"/>
        <end position="132"/>
    </location>
</feature>
<reference evidence="2" key="1">
    <citation type="journal article" date="2020" name="Nature">
        <title>Giant virus diversity and host interactions through global metagenomics.</title>
        <authorList>
            <person name="Schulz F."/>
            <person name="Roux S."/>
            <person name="Paez-Espino D."/>
            <person name="Jungbluth S."/>
            <person name="Walsh D.A."/>
            <person name="Denef V.J."/>
            <person name="McMahon K.D."/>
            <person name="Konstantinidis K.T."/>
            <person name="Eloe-Fadrosh E.A."/>
            <person name="Kyrpides N.C."/>
            <person name="Woyke T."/>
        </authorList>
    </citation>
    <scope>NUCLEOTIDE SEQUENCE</scope>
    <source>
        <strain evidence="2">GVMAG-M-3300025860-12</strain>
    </source>
</reference>
<dbReference type="EMBL" id="MN740323">
    <property type="protein sequence ID" value="QHU00092.1"/>
    <property type="molecule type" value="Genomic_DNA"/>
</dbReference>
<keyword evidence="1" id="KW-1133">Transmembrane helix</keyword>
<name>A0A6C0J379_9ZZZZ</name>
<keyword evidence="1" id="KW-0812">Transmembrane</keyword>